<evidence type="ECO:0000256" key="2">
    <source>
        <dbReference type="ARBA" id="ARBA00009477"/>
    </source>
</evidence>
<evidence type="ECO:0000256" key="5">
    <source>
        <dbReference type="SAM" id="Phobius"/>
    </source>
</evidence>
<keyword evidence="10" id="KW-1185">Reference proteome</keyword>
<evidence type="ECO:0000256" key="1">
    <source>
        <dbReference type="ARBA" id="ARBA00004196"/>
    </source>
</evidence>
<evidence type="ECO:0000259" key="6">
    <source>
        <dbReference type="Pfam" id="PF25917"/>
    </source>
</evidence>
<keyword evidence="5" id="KW-1133">Transmembrane helix</keyword>
<dbReference type="InterPro" id="IPR058647">
    <property type="entry name" value="BSH_CzcB-like"/>
</dbReference>
<dbReference type="Gene3D" id="2.40.30.170">
    <property type="match status" value="2"/>
</dbReference>
<dbReference type="InterPro" id="IPR058625">
    <property type="entry name" value="MdtA-like_BSH"/>
</dbReference>
<dbReference type="RefSeq" id="WP_052220338.1">
    <property type="nucleotide sequence ID" value="NZ_LHUR01000012.1"/>
</dbReference>
<feature type="compositionally biased region" description="Low complexity" evidence="4">
    <location>
        <begin position="612"/>
        <end position="624"/>
    </location>
</feature>
<reference evidence="10" key="1">
    <citation type="submission" date="2015-08" db="EMBL/GenBank/DDBJ databases">
        <title>Genome sequence of the strict anaerobe Clostridium homopropionicum LuHBu1 (DSM 5847T).</title>
        <authorList>
            <person name="Poehlein A."/>
            <person name="Beck M."/>
            <person name="Schiel-Bengelsdorf B."/>
            <person name="Bengelsdorf F.R."/>
            <person name="Daniel R."/>
            <person name="Duerre P."/>
        </authorList>
    </citation>
    <scope>NUCLEOTIDE SEQUENCE [LARGE SCALE GENOMIC DNA]</scope>
    <source>
        <strain evidence="10">DSM 5847</strain>
    </source>
</reference>
<feature type="compositionally biased region" description="Gly residues" evidence="4">
    <location>
        <begin position="625"/>
        <end position="650"/>
    </location>
</feature>
<dbReference type="AlphaFoldDB" id="A0A0L6ZC93"/>
<sequence length="650" mass="67858">MESVAKAKKIGFKKFLSKKPVKIIIGVLLVAIIGLIIYNSSYVQKKLSSNSTTVQRTANVKKGDIKVTVSGSGAVYYVQSQETVSKVDGIVKKVYFKEGDKVKAGDLLAELDDSDQQSKVQDASSSLAQTELSNNSAYEDLENLTIKAPFSGQVTGISVSSGDTVNKGAAILTITDTSKLKVTLPFNAADVKLIKTGTAADVNIASLMQVVKGTVTYVSSQPAVSSNGTLLYNVEIQISNPGALTENMVASADISTTKGTISSIDSGKLSYINKTTITSKVSGNVESVSVKEHQQVKSGTTMVKLQSDEVEKSIRTASLNIANSQKQVSTAQEKLEYYKIYAPFDGSIISQTINVGDSVKAGGVIAKVADTSQLAFNVSIDELDVSQIKVGQEVTVSLDAFSDTSTTPMKGAVSKIAMEGTSTNGVTSYNVTIKISGTDEKIKSGMNANGEILVSNTTDVLYVPIEAIQKINNKSFVYVKSDGTQGSGTNTQGQSNIPQGQSENTANSNGEVKGNASGNNASGNSSNSNIQRRNTNSSNGNTSWNPNGNNSSSSSQSSSNRTSSSKTSSSSTNNYYANAVLKEVEVGVYNDSYIEIKSGLNERDTVILPQIQSSSSTNSSKTQSGIGGFGGMGGGVQGGPPSGSAGGGKN</sequence>
<dbReference type="Pfam" id="PF25917">
    <property type="entry name" value="BSH_RND"/>
    <property type="match status" value="1"/>
</dbReference>
<keyword evidence="5" id="KW-0812">Transmembrane</keyword>
<gene>
    <name evidence="9" type="primary">mdtA_1</name>
    <name evidence="9" type="ORF">CLHOM_07460</name>
</gene>
<dbReference type="NCBIfam" id="TIGR01730">
    <property type="entry name" value="RND_mfp"/>
    <property type="match status" value="1"/>
</dbReference>
<accession>A0A0L6ZC93</accession>
<dbReference type="Pfam" id="PF25973">
    <property type="entry name" value="BSH_CzcB"/>
    <property type="match status" value="1"/>
</dbReference>
<name>A0A0L6ZC93_9CLOT</name>
<dbReference type="InterPro" id="IPR058636">
    <property type="entry name" value="Beta-barrel_YknX"/>
</dbReference>
<dbReference type="PRINTS" id="PR01490">
    <property type="entry name" value="RTXTOXIND"/>
</dbReference>
<evidence type="ECO:0000313" key="9">
    <source>
        <dbReference type="EMBL" id="KOA20604.1"/>
    </source>
</evidence>
<dbReference type="SUPFAM" id="SSF111369">
    <property type="entry name" value="HlyD-like secretion proteins"/>
    <property type="match status" value="2"/>
</dbReference>
<feature type="compositionally biased region" description="Low complexity" evidence="4">
    <location>
        <begin position="514"/>
        <end position="572"/>
    </location>
</feature>
<dbReference type="Gene3D" id="2.40.50.100">
    <property type="match status" value="3"/>
</dbReference>
<dbReference type="Gene3D" id="2.40.420.20">
    <property type="match status" value="1"/>
</dbReference>
<feature type="domain" description="Multidrug resistance protein MdtA-like barrel-sandwich hybrid" evidence="6">
    <location>
        <begin position="84"/>
        <end position="175"/>
    </location>
</feature>
<dbReference type="Gene3D" id="1.10.287.470">
    <property type="entry name" value="Helix hairpin bin"/>
    <property type="match status" value="1"/>
</dbReference>
<feature type="domain" description="YknX-like beta-barrel" evidence="8">
    <location>
        <begin position="379"/>
        <end position="452"/>
    </location>
</feature>
<evidence type="ECO:0000313" key="10">
    <source>
        <dbReference type="Proteomes" id="UP000037043"/>
    </source>
</evidence>
<keyword evidence="3" id="KW-0175">Coiled coil</keyword>
<dbReference type="STRING" id="36844.SAMN04488501_103258"/>
<dbReference type="Proteomes" id="UP000037043">
    <property type="component" value="Unassembled WGS sequence"/>
</dbReference>
<keyword evidence="5" id="KW-0472">Membrane</keyword>
<evidence type="ECO:0000256" key="3">
    <source>
        <dbReference type="ARBA" id="ARBA00023054"/>
    </source>
</evidence>
<feature type="compositionally biased region" description="Polar residues" evidence="4">
    <location>
        <begin position="497"/>
        <end position="510"/>
    </location>
</feature>
<proteinExistence type="inferred from homology"/>
<feature type="transmembrane region" description="Helical" evidence="5">
    <location>
        <begin position="21"/>
        <end position="38"/>
    </location>
</feature>
<dbReference type="Pfam" id="PF25990">
    <property type="entry name" value="Beta-barrel_YknX"/>
    <property type="match status" value="1"/>
</dbReference>
<dbReference type="GO" id="GO:0016020">
    <property type="term" value="C:membrane"/>
    <property type="evidence" value="ECO:0007669"/>
    <property type="project" value="InterPro"/>
</dbReference>
<comment type="caution">
    <text evidence="9">The sequence shown here is derived from an EMBL/GenBank/DDBJ whole genome shotgun (WGS) entry which is preliminary data.</text>
</comment>
<dbReference type="PATRIC" id="fig|1121318.3.peg.750"/>
<evidence type="ECO:0000259" key="7">
    <source>
        <dbReference type="Pfam" id="PF25973"/>
    </source>
</evidence>
<evidence type="ECO:0000256" key="4">
    <source>
        <dbReference type="SAM" id="MobiDB-lite"/>
    </source>
</evidence>
<dbReference type="InterPro" id="IPR050465">
    <property type="entry name" value="UPF0194_transport"/>
</dbReference>
<dbReference type="GO" id="GO:0030313">
    <property type="term" value="C:cell envelope"/>
    <property type="evidence" value="ECO:0007669"/>
    <property type="project" value="UniProtKB-SubCell"/>
</dbReference>
<feature type="compositionally biased region" description="Low complexity" evidence="4">
    <location>
        <begin position="485"/>
        <end position="496"/>
    </location>
</feature>
<feature type="domain" description="CzcB-like barrel-sandwich hybrid" evidence="7">
    <location>
        <begin position="275"/>
        <end position="370"/>
    </location>
</feature>
<comment type="similarity">
    <text evidence="2">Belongs to the membrane fusion protein (MFP) (TC 8.A.1) family.</text>
</comment>
<dbReference type="EMBL" id="LHUR01000012">
    <property type="protein sequence ID" value="KOA20604.1"/>
    <property type="molecule type" value="Genomic_DNA"/>
</dbReference>
<dbReference type="PANTHER" id="PTHR32347">
    <property type="entry name" value="EFFLUX SYSTEM COMPONENT YKNX-RELATED"/>
    <property type="match status" value="1"/>
</dbReference>
<feature type="region of interest" description="Disordered" evidence="4">
    <location>
        <begin position="611"/>
        <end position="650"/>
    </location>
</feature>
<organism evidence="9 10">
    <name type="scientific">Clostridium homopropionicum DSM 5847</name>
    <dbReference type="NCBI Taxonomy" id="1121318"/>
    <lineage>
        <taxon>Bacteria</taxon>
        <taxon>Bacillati</taxon>
        <taxon>Bacillota</taxon>
        <taxon>Clostridia</taxon>
        <taxon>Eubacteriales</taxon>
        <taxon>Clostridiaceae</taxon>
        <taxon>Clostridium</taxon>
    </lineage>
</organism>
<dbReference type="GO" id="GO:0022857">
    <property type="term" value="F:transmembrane transporter activity"/>
    <property type="evidence" value="ECO:0007669"/>
    <property type="project" value="InterPro"/>
</dbReference>
<evidence type="ECO:0000259" key="8">
    <source>
        <dbReference type="Pfam" id="PF25990"/>
    </source>
</evidence>
<feature type="region of interest" description="Disordered" evidence="4">
    <location>
        <begin position="485"/>
        <end position="572"/>
    </location>
</feature>
<protein>
    <submittedName>
        <fullName evidence="9">Multidrug resistance protein MdtA</fullName>
    </submittedName>
</protein>
<comment type="subcellular location">
    <subcellularLocation>
        <location evidence="1">Cell envelope</location>
    </subcellularLocation>
</comment>
<dbReference type="InterPro" id="IPR006143">
    <property type="entry name" value="RND_pump_MFP"/>
</dbReference>